<evidence type="ECO:0000256" key="1">
    <source>
        <dbReference type="SAM" id="MobiDB-lite"/>
    </source>
</evidence>
<feature type="region of interest" description="Disordered" evidence="1">
    <location>
        <begin position="223"/>
        <end position="251"/>
    </location>
</feature>
<name>A0A9P1MZI9_9PELO</name>
<dbReference type="AlphaFoldDB" id="A0A9P1MZI9"/>
<gene>
    <name evidence="3" type="ORF">CAMP_LOCUS8084</name>
</gene>
<feature type="compositionally biased region" description="Polar residues" evidence="1">
    <location>
        <begin position="317"/>
        <end position="328"/>
    </location>
</feature>
<feature type="region of interest" description="Disordered" evidence="1">
    <location>
        <begin position="265"/>
        <end position="342"/>
    </location>
</feature>
<reference evidence="3" key="1">
    <citation type="submission" date="2022-11" db="EMBL/GenBank/DDBJ databases">
        <authorList>
            <person name="Kikuchi T."/>
        </authorList>
    </citation>
    <scope>NUCLEOTIDE SEQUENCE</scope>
    <source>
        <strain evidence="3">PS1010</strain>
    </source>
</reference>
<accession>A0A9P1MZI9</accession>
<comment type="caution">
    <text evidence="3">The sequence shown here is derived from an EMBL/GenBank/DDBJ whole genome shotgun (WGS) entry which is preliminary data.</text>
</comment>
<organism evidence="3 4">
    <name type="scientific">Caenorhabditis angaria</name>
    <dbReference type="NCBI Taxonomy" id="860376"/>
    <lineage>
        <taxon>Eukaryota</taxon>
        <taxon>Metazoa</taxon>
        <taxon>Ecdysozoa</taxon>
        <taxon>Nematoda</taxon>
        <taxon>Chromadorea</taxon>
        <taxon>Rhabditida</taxon>
        <taxon>Rhabditina</taxon>
        <taxon>Rhabditomorpha</taxon>
        <taxon>Rhabditoidea</taxon>
        <taxon>Rhabditidae</taxon>
        <taxon>Peloderinae</taxon>
        <taxon>Caenorhabditis</taxon>
    </lineage>
</organism>
<dbReference type="EMBL" id="CANHGI010000003">
    <property type="protein sequence ID" value="CAI5445447.1"/>
    <property type="molecule type" value="Genomic_DNA"/>
</dbReference>
<keyword evidence="2" id="KW-0812">Transmembrane</keyword>
<proteinExistence type="predicted"/>
<feature type="transmembrane region" description="Helical" evidence="2">
    <location>
        <begin position="161"/>
        <end position="184"/>
    </location>
</feature>
<keyword evidence="2" id="KW-1133">Transmembrane helix</keyword>
<dbReference type="Proteomes" id="UP001152747">
    <property type="component" value="Unassembled WGS sequence"/>
</dbReference>
<evidence type="ECO:0000313" key="4">
    <source>
        <dbReference type="Proteomes" id="UP001152747"/>
    </source>
</evidence>
<protein>
    <submittedName>
        <fullName evidence="3">Uncharacterized protein</fullName>
    </submittedName>
</protein>
<keyword evidence="4" id="KW-1185">Reference proteome</keyword>
<feature type="compositionally biased region" description="Basic and acidic residues" evidence="1">
    <location>
        <begin position="228"/>
        <end position="251"/>
    </location>
</feature>
<sequence length="342" mass="38612">MQQIACSIPQNSIFSYALSEKDYQFQTYSNLVYLKEALKWSSDKHNTESTCDVYNKYLKNLKNSTSRQDFDRIEIIMYFPKFSDCEGNILEFKKLNFRAQLNLVGSGYIGTPGFKFLNFSEFSKINYTLEATNELKDATTFFVNDILEIPPDKPSIFDLEIFLSAITGFLFSILVAVLIFLMIWSNFLREKKQKAPTPDAKPILSNIKTIYFQDDDLGTEVTVTIPNETKKESENKKDAGKEKEAKKSTKTLVSEKVKTSANFDDTYAVPDKKSAPKTPSKKESSGNFDDTYAAAPSKTTPKKSPAKKTRDSDESTSKTLATTQTNTNVHDDDLGEISGKKK</sequence>
<feature type="compositionally biased region" description="Basic and acidic residues" evidence="1">
    <location>
        <begin position="270"/>
        <end position="284"/>
    </location>
</feature>
<keyword evidence="2" id="KW-0472">Membrane</keyword>
<evidence type="ECO:0000313" key="3">
    <source>
        <dbReference type="EMBL" id="CAI5445447.1"/>
    </source>
</evidence>
<evidence type="ECO:0000256" key="2">
    <source>
        <dbReference type="SAM" id="Phobius"/>
    </source>
</evidence>